<dbReference type="Proteomes" id="UP000316270">
    <property type="component" value="Chromosome 14"/>
</dbReference>
<name>A0A517LJK4_9PEZI</name>
<organism evidence="1 2">
    <name type="scientific">Venturia effusa</name>
    <dbReference type="NCBI Taxonomy" id="50376"/>
    <lineage>
        <taxon>Eukaryota</taxon>
        <taxon>Fungi</taxon>
        <taxon>Dikarya</taxon>
        <taxon>Ascomycota</taxon>
        <taxon>Pezizomycotina</taxon>
        <taxon>Dothideomycetes</taxon>
        <taxon>Pleosporomycetidae</taxon>
        <taxon>Venturiales</taxon>
        <taxon>Venturiaceae</taxon>
        <taxon>Venturia</taxon>
    </lineage>
</organism>
<dbReference type="OrthoDB" id="10512942at2759"/>
<dbReference type="EMBL" id="CP042198">
    <property type="protein sequence ID" value="QDS75797.1"/>
    <property type="molecule type" value="Genomic_DNA"/>
</dbReference>
<gene>
    <name evidence="1" type="ORF">FKW77_000138</name>
</gene>
<proteinExistence type="predicted"/>
<protein>
    <submittedName>
        <fullName evidence="1">Uncharacterized protein</fullName>
    </submittedName>
</protein>
<accession>A0A517LJK4</accession>
<evidence type="ECO:0000313" key="2">
    <source>
        <dbReference type="Proteomes" id="UP000316270"/>
    </source>
</evidence>
<evidence type="ECO:0000313" key="1">
    <source>
        <dbReference type="EMBL" id="QDS75797.1"/>
    </source>
</evidence>
<dbReference type="AlphaFoldDB" id="A0A517LJK4"/>
<keyword evidence="2" id="KW-1185">Reference proteome</keyword>
<sequence>MAKHGVIAYEQIVIFIDSELKDQIKRSPGNTEAHFFSNTQAHPKSPGTSNGWHSFLHHSRLHWTADKDRLLNILTRLSRFSLALKAMRPKRVEGLTAELLWEEVDDRNALCNSLEILQENGNGAVRWVLATGSEGGQVYLNWYNGLVVS</sequence>
<reference evidence="1 2" key="1">
    <citation type="submission" date="2019-07" db="EMBL/GenBank/DDBJ databases">
        <title>Finished genome of Venturia effusa.</title>
        <authorList>
            <person name="Young C.A."/>
            <person name="Cox M.P."/>
            <person name="Ganley A.R.D."/>
            <person name="David W.J."/>
        </authorList>
    </citation>
    <scope>NUCLEOTIDE SEQUENCE [LARGE SCALE GENOMIC DNA]</scope>
    <source>
        <strain evidence="2">albino</strain>
    </source>
</reference>